<dbReference type="AlphaFoldDB" id="A0A226H863"/>
<protein>
    <recommendedName>
        <fullName evidence="3">DUF4280 domain-containing protein</fullName>
    </recommendedName>
</protein>
<evidence type="ECO:0008006" key="3">
    <source>
        <dbReference type="Google" id="ProtNLM"/>
    </source>
</evidence>
<accession>A0A226H863</accession>
<dbReference type="EMBL" id="MUGW01000025">
    <property type="protein sequence ID" value="OXA90467.1"/>
    <property type="molecule type" value="Genomic_DNA"/>
</dbReference>
<dbReference type="Proteomes" id="UP000198345">
    <property type="component" value="Unassembled WGS sequence"/>
</dbReference>
<dbReference type="Pfam" id="PF14107">
    <property type="entry name" value="DUF4280"/>
    <property type="match status" value="1"/>
</dbReference>
<dbReference type="RefSeq" id="WP_089050257.1">
    <property type="nucleotide sequence ID" value="NZ_FXTV01000009.1"/>
</dbReference>
<gene>
    <name evidence="1" type="ORF">B0A66_12935</name>
</gene>
<dbReference type="OrthoDB" id="619618at2"/>
<keyword evidence="2" id="KW-1185">Reference proteome</keyword>
<sequence length="112" mass="12328">MSEKVTEKAILLCDKGAKPSQLKVMSQDFCLIENKRIATESDIVPELNIPNFGVCSITQSSCCPVPAKWQKTALKDNINNFKLLTQDSSCQCSLGGKISIQFKGYTESHKVS</sequence>
<reference evidence="1 2" key="1">
    <citation type="submission" date="2016-11" db="EMBL/GenBank/DDBJ databases">
        <title>Whole genomes of Flavobacteriaceae.</title>
        <authorList>
            <person name="Stine C."/>
            <person name="Li C."/>
            <person name="Tadesse D."/>
        </authorList>
    </citation>
    <scope>NUCLEOTIDE SEQUENCE [LARGE SCALE GENOMIC DNA]</scope>
    <source>
        <strain evidence="1 2">DSM 18292</strain>
    </source>
</reference>
<organism evidence="1 2">
    <name type="scientific">Flavobacterium hercynium</name>
    <dbReference type="NCBI Taxonomy" id="387094"/>
    <lineage>
        <taxon>Bacteria</taxon>
        <taxon>Pseudomonadati</taxon>
        <taxon>Bacteroidota</taxon>
        <taxon>Flavobacteriia</taxon>
        <taxon>Flavobacteriales</taxon>
        <taxon>Flavobacteriaceae</taxon>
        <taxon>Flavobacterium</taxon>
    </lineage>
</organism>
<dbReference type="InterPro" id="IPR025460">
    <property type="entry name" value="DUF4280"/>
</dbReference>
<evidence type="ECO:0000313" key="1">
    <source>
        <dbReference type="EMBL" id="OXA90467.1"/>
    </source>
</evidence>
<proteinExistence type="predicted"/>
<comment type="caution">
    <text evidence="1">The sequence shown here is derived from an EMBL/GenBank/DDBJ whole genome shotgun (WGS) entry which is preliminary data.</text>
</comment>
<evidence type="ECO:0000313" key="2">
    <source>
        <dbReference type="Proteomes" id="UP000198345"/>
    </source>
</evidence>
<name>A0A226H863_9FLAO</name>